<dbReference type="Proteomes" id="UP000016491">
    <property type="component" value="Unassembled WGS sequence"/>
</dbReference>
<dbReference type="AlphaFoldDB" id="A0ABC9TTM4"/>
<organism evidence="1 2">
    <name type="scientific">[Clostridium] symbiosum ATCC 14940</name>
    <dbReference type="NCBI Taxonomy" id="411472"/>
    <lineage>
        <taxon>Bacteria</taxon>
        <taxon>Bacillati</taxon>
        <taxon>Bacillota</taxon>
        <taxon>Clostridia</taxon>
        <taxon>Lachnospirales</taxon>
        <taxon>Lachnospiraceae</taxon>
        <taxon>Otoolea</taxon>
    </lineage>
</organism>
<proteinExistence type="predicted"/>
<dbReference type="EMBL" id="AWSU01000303">
    <property type="protein sequence ID" value="ERI74675.1"/>
    <property type="molecule type" value="Genomic_DNA"/>
</dbReference>
<sequence length="44" mass="5399">MFRHLRDITKKYGKYAQISFYILLKNLYNKDKKKSCPSAVRLYR</sequence>
<name>A0ABC9TTM4_CLOSY</name>
<gene>
    <name evidence="1" type="ORF">CLOSYM_03759</name>
</gene>
<comment type="caution">
    <text evidence="1">The sequence shown here is derived from an EMBL/GenBank/DDBJ whole genome shotgun (WGS) entry which is preliminary data.</text>
</comment>
<accession>A0ABC9TTM4</accession>
<protein>
    <submittedName>
        <fullName evidence="1">Uncharacterized protein</fullName>
    </submittedName>
</protein>
<evidence type="ECO:0000313" key="1">
    <source>
        <dbReference type="EMBL" id="ERI74675.1"/>
    </source>
</evidence>
<evidence type="ECO:0000313" key="2">
    <source>
        <dbReference type="Proteomes" id="UP000016491"/>
    </source>
</evidence>
<reference evidence="1 2" key="1">
    <citation type="submission" date="2013-07" db="EMBL/GenBank/DDBJ databases">
        <authorList>
            <person name="Weinstock G."/>
            <person name="Sodergren E."/>
            <person name="Wylie T."/>
            <person name="Fulton L."/>
            <person name="Fulton R."/>
            <person name="Fronick C."/>
            <person name="O'Laughlin M."/>
            <person name="Godfrey J."/>
            <person name="Miner T."/>
            <person name="Herter B."/>
            <person name="Appelbaum E."/>
            <person name="Cordes M."/>
            <person name="Lek S."/>
            <person name="Wollam A."/>
            <person name="Pepin K.H."/>
            <person name="Palsikar V.B."/>
            <person name="Mitreva M."/>
            <person name="Wilson R.K."/>
        </authorList>
    </citation>
    <scope>NUCLEOTIDE SEQUENCE [LARGE SCALE GENOMIC DNA]</scope>
    <source>
        <strain evidence="1 2">ATCC 14940</strain>
    </source>
</reference>